<sequence>MAAKHNYRVLREMDGDKPYAAGDPRELDPNDAAHLVRLGVLEDLGPVEEKAEPDPANKADAAPANKAAAARRAAKTPKE</sequence>
<organism evidence="2 3">
    <name type="scientific">Edaphosphingomonas laterariae</name>
    <dbReference type="NCBI Taxonomy" id="861865"/>
    <lineage>
        <taxon>Bacteria</taxon>
        <taxon>Pseudomonadati</taxon>
        <taxon>Pseudomonadota</taxon>
        <taxon>Alphaproteobacteria</taxon>
        <taxon>Sphingomonadales</taxon>
        <taxon>Rhizorhabdaceae</taxon>
        <taxon>Edaphosphingomonas</taxon>
    </lineage>
</organism>
<dbReference type="RefSeq" id="WP_089219408.1">
    <property type="nucleotide sequence ID" value="NZ_FZOS01000008.1"/>
</dbReference>
<dbReference type="EMBL" id="FZOS01000008">
    <property type="protein sequence ID" value="SNS53340.1"/>
    <property type="molecule type" value="Genomic_DNA"/>
</dbReference>
<reference evidence="3" key="1">
    <citation type="submission" date="2017-06" db="EMBL/GenBank/DDBJ databases">
        <authorList>
            <person name="Varghese N."/>
            <person name="Submissions S."/>
        </authorList>
    </citation>
    <scope>NUCLEOTIDE SEQUENCE [LARGE SCALE GENOMIC DNA]</scope>
    <source>
        <strain evidence="3">LNB2</strain>
    </source>
</reference>
<evidence type="ECO:0000313" key="2">
    <source>
        <dbReference type="EMBL" id="SNS53340.1"/>
    </source>
</evidence>
<keyword evidence="3" id="KW-1185">Reference proteome</keyword>
<dbReference type="Proteomes" id="UP000198281">
    <property type="component" value="Unassembled WGS sequence"/>
</dbReference>
<evidence type="ECO:0000256" key="1">
    <source>
        <dbReference type="SAM" id="MobiDB-lite"/>
    </source>
</evidence>
<name>A0A239F8H1_9SPHN</name>
<proteinExistence type="predicted"/>
<feature type="compositionally biased region" description="Basic and acidic residues" evidence="1">
    <location>
        <begin position="47"/>
        <end position="57"/>
    </location>
</feature>
<feature type="compositionally biased region" description="Low complexity" evidence="1">
    <location>
        <begin position="58"/>
        <end position="71"/>
    </location>
</feature>
<protein>
    <submittedName>
        <fullName evidence="2">Uncharacterized protein</fullName>
    </submittedName>
</protein>
<feature type="region of interest" description="Disordered" evidence="1">
    <location>
        <begin position="45"/>
        <end position="79"/>
    </location>
</feature>
<gene>
    <name evidence="2" type="ORF">SAMN06295912_108124</name>
</gene>
<evidence type="ECO:0000313" key="3">
    <source>
        <dbReference type="Proteomes" id="UP000198281"/>
    </source>
</evidence>
<accession>A0A239F8H1</accession>
<dbReference type="OrthoDB" id="6699603at2"/>
<dbReference type="AlphaFoldDB" id="A0A239F8H1"/>